<dbReference type="AlphaFoldDB" id="A0A934VKK2"/>
<dbReference type="Proteomes" id="UP000604083">
    <property type="component" value="Unassembled WGS sequence"/>
</dbReference>
<evidence type="ECO:0000313" key="2">
    <source>
        <dbReference type="EMBL" id="MBK1833734.1"/>
    </source>
</evidence>
<accession>A0A934VKK2</accession>
<dbReference type="EMBL" id="JAENIO010000012">
    <property type="protein sequence ID" value="MBK1833734.1"/>
    <property type="molecule type" value="Genomic_DNA"/>
</dbReference>
<protein>
    <submittedName>
        <fullName evidence="2">Protein phosphatase 2C domain-containing protein</fullName>
    </submittedName>
</protein>
<dbReference type="InterPro" id="IPR001932">
    <property type="entry name" value="PPM-type_phosphatase-like_dom"/>
</dbReference>
<evidence type="ECO:0000259" key="1">
    <source>
        <dbReference type="Pfam" id="PF13672"/>
    </source>
</evidence>
<evidence type="ECO:0000313" key="3">
    <source>
        <dbReference type="Proteomes" id="UP000604083"/>
    </source>
</evidence>
<feature type="domain" description="PPM-type phosphatase" evidence="1">
    <location>
        <begin position="49"/>
        <end position="241"/>
    </location>
</feature>
<name>A0A934VKK2_9BACT</name>
<keyword evidence="3" id="KW-1185">Reference proteome</keyword>
<dbReference type="RefSeq" id="WP_200391169.1">
    <property type="nucleotide sequence ID" value="NZ_JAENIO010000012.1"/>
</dbReference>
<gene>
    <name evidence="2" type="ORF">JIN78_06635</name>
</gene>
<dbReference type="SUPFAM" id="SSF81606">
    <property type="entry name" value="PP2C-like"/>
    <property type="match status" value="1"/>
</dbReference>
<sequence>MQIQAIASEPGGRSNEDRAGSGGAFAWMLDGVTGITSERLFPEEKSDAIWFAQNFDHALQALAPGKENPLDLLAAALRLVLARADQENPRWRTFPPHLLPAASLSLVHLGEEETTLLSIGDCINLVREKDGTLRQIGDQRVARHEEESVALLTRLQKIRPALPPAELSARLRPILSQQRRERNSARGFWVADLSERWLPELVCTTLATSSLAQILLCTDGLYRLCDVFGHFSQEEFFQRIARQGVATAIALVRQLEDADPDCTRFPRLKPADDATGLLISP</sequence>
<organism evidence="2 3">
    <name type="scientific">Roseibacillus ishigakijimensis</name>
    <dbReference type="NCBI Taxonomy" id="454146"/>
    <lineage>
        <taxon>Bacteria</taxon>
        <taxon>Pseudomonadati</taxon>
        <taxon>Verrucomicrobiota</taxon>
        <taxon>Verrucomicrobiia</taxon>
        <taxon>Verrucomicrobiales</taxon>
        <taxon>Verrucomicrobiaceae</taxon>
        <taxon>Roseibacillus</taxon>
    </lineage>
</organism>
<dbReference type="InterPro" id="IPR036457">
    <property type="entry name" value="PPM-type-like_dom_sf"/>
</dbReference>
<dbReference type="Pfam" id="PF13672">
    <property type="entry name" value="PP2C_2"/>
    <property type="match status" value="1"/>
</dbReference>
<proteinExistence type="predicted"/>
<reference evidence="2" key="1">
    <citation type="submission" date="2021-01" db="EMBL/GenBank/DDBJ databases">
        <title>Modified the classification status of verrucomicrobia.</title>
        <authorList>
            <person name="Feng X."/>
        </authorList>
    </citation>
    <scope>NUCLEOTIDE SEQUENCE</scope>
    <source>
        <strain evidence="2">KCTC 12986</strain>
    </source>
</reference>
<comment type="caution">
    <text evidence="2">The sequence shown here is derived from an EMBL/GenBank/DDBJ whole genome shotgun (WGS) entry which is preliminary data.</text>
</comment>